<proteinExistence type="predicted"/>
<evidence type="ECO:0000313" key="3">
    <source>
        <dbReference type="Proteomes" id="UP000001882"/>
    </source>
</evidence>
<keyword evidence="3" id="KW-1185">Reference proteome</keyword>
<feature type="transmembrane region" description="Helical" evidence="1">
    <location>
        <begin position="12"/>
        <end position="32"/>
    </location>
</feature>
<reference evidence="2 3" key="1">
    <citation type="journal article" date="2007" name="Appl. Environ. Microbiol.">
        <title>Isolation of key methanogens for global methane emission from rice paddy fields: a novel isolate affiliated with the clone cluster rice cluster I.</title>
        <authorList>
            <person name="Sakai S."/>
            <person name="Imachi H."/>
            <person name="Sekiguchi Y."/>
            <person name="Ohashi A."/>
            <person name="Harada H."/>
            <person name="Kamagata Y."/>
        </authorList>
    </citation>
    <scope>NUCLEOTIDE SEQUENCE [LARGE SCALE GENOMIC DNA]</scope>
    <source>
        <strain evidence="3">DSM 17711 / JCM 13418 / NBRC 101707 / SANAE</strain>
    </source>
</reference>
<dbReference type="InParanoid" id="D1YWZ1"/>
<evidence type="ECO:0000256" key="1">
    <source>
        <dbReference type="SAM" id="Phobius"/>
    </source>
</evidence>
<dbReference type="Proteomes" id="UP000001882">
    <property type="component" value="Chromosome"/>
</dbReference>
<evidence type="ECO:0000313" key="2">
    <source>
        <dbReference type="EMBL" id="BAI60963.1"/>
    </source>
</evidence>
<reference evidence="3" key="3">
    <citation type="journal article" date="2011" name="PLoS ONE">
        <title>Genome sequence of a mesophilic hydrogenotrophic methanogen Methanocella paludicola, the first cultivated representative of the order Methanocellales.</title>
        <authorList>
            <person name="Sakai S."/>
            <person name="Takaki Y."/>
            <person name="Shimamura S."/>
            <person name="Sekine M."/>
            <person name="Tajima T."/>
            <person name="Kosugi H."/>
            <person name="Ichikawa N."/>
            <person name="Tasumi E."/>
            <person name="Hiraki A.T."/>
            <person name="Shimizu A."/>
            <person name="Kato Y."/>
            <person name="Nishiko R."/>
            <person name="Mori K."/>
            <person name="Fujita N."/>
            <person name="Imachi H."/>
            <person name="Takai K."/>
        </authorList>
    </citation>
    <scope>NUCLEOTIDE SEQUENCE [LARGE SCALE GENOMIC DNA]</scope>
    <source>
        <strain evidence="3">DSM 17711 / JCM 13418 / NBRC 101707 / SANAE</strain>
    </source>
</reference>
<gene>
    <name evidence="2" type="ordered locus">MCP_0891</name>
</gene>
<feature type="transmembrane region" description="Helical" evidence="1">
    <location>
        <begin position="279"/>
        <end position="303"/>
    </location>
</feature>
<sequence>MIMENKLNKSLSYLLVSVFINIIILLYIVLHYNIFLPYSYLLLMIFIWIIIFLAIIYNLKTIYLLLSIFYTMSIISVFAFRFGLFQGDSQTDLASVQYIIRNGFIETANYYISGHYPIIHLYTAFIGLITGYGDVLKIYYIAIWVPTLLSLITTIFIYTIIKKITNDDKSALITSMIWISLAFVSRWMIQFTRTTIGVSVLIIFGYLIIKLYQSNKSVSISILLYIFALVLLFSHPVVSLFGVLSLITIVIYELIRSHVPIKYSKIIDNSPISNKNFTFFAAILTICLVVIWIYYTFLLYPFIHIIHQFYTSYNNLFTDSIIGAIATGSAPSTSYSIASTELRYFGLLRVAFFILMSIIGFTVIIREKKFISVILPLSAFALLFFIINYSGGVGSTTFYRTLVYSSLWLIIATGYLLNKFFKIISNKHIKLIAVLLILIVIILPAPFFTGEVVLPSNWLYSNNPEDVIAYSQGQTPRFIEHYNIDVSVWVNKYTNDNSLIWTEGTHTIGFIAGYGDRDATLMQTEISNTEPIGINVSKLEIYNVNYAVVTDLMRKFMEFPYGGYYTNYDFTQLDTRSLSYQIYDSGRVATYYIDKVPNSEHKTGNIWYTRRD</sequence>
<feature type="transmembrane region" description="Helical" evidence="1">
    <location>
        <begin position="170"/>
        <end position="189"/>
    </location>
</feature>
<feature type="transmembrane region" description="Helical" evidence="1">
    <location>
        <begin position="64"/>
        <end position="84"/>
    </location>
</feature>
<name>D1YWZ1_METPS</name>
<dbReference type="STRING" id="304371.MCP_0891"/>
<dbReference type="AlphaFoldDB" id="D1YWZ1"/>
<dbReference type="eggNOG" id="arCOG03185">
    <property type="taxonomic scope" value="Archaea"/>
</dbReference>
<keyword evidence="1" id="KW-1133">Transmembrane helix</keyword>
<protein>
    <submittedName>
        <fullName evidence="2">Uncharacterized protein</fullName>
    </submittedName>
</protein>
<feature type="transmembrane region" description="Helical" evidence="1">
    <location>
        <begin position="195"/>
        <end position="212"/>
    </location>
</feature>
<dbReference type="EMBL" id="AP011532">
    <property type="protein sequence ID" value="BAI60963.1"/>
    <property type="molecule type" value="Genomic_DNA"/>
</dbReference>
<feature type="transmembrane region" description="Helical" evidence="1">
    <location>
        <begin position="224"/>
        <end position="252"/>
    </location>
</feature>
<feature type="transmembrane region" description="Helical" evidence="1">
    <location>
        <begin position="38"/>
        <end position="57"/>
    </location>
</feature>
<feature type="transmembrane region" description="Helical" evidence="1">
    <location>
        <begin position="344"/>
        <end position="365"/>
    </location>
</feature>
<accession>D1YWZ1</accession>
<keyword evidence="1" id="KW-0812">Transmembrane</keyword>
<organism evidence="2 3">
    <name type="scientific">Methanocella paludicola (strain DSM 17711 / JCM 13418 / NBRC 101707 / SANAE)</name>
    <dbReference type="NCBI Taxonomy" id="304371"/>
    <lineage>
        <taxon>Archaea</taxon>
        <taxon>Methanobacteriati</taxon>
        <taxon>Methanobacteriota</taxon>
        <taxon>Stenosarchaea group</taxon>
        <taxon>Methanomicrobia</taxon>
        <taxon>Methanocellales</taxon>
        <taxon>Methanocellaceae</taxon>
        <taxon>Methanocella</taxon>
    </lineage>
</organism>
<feature type="transmembrane region" description="Helical" evidence="1">
    <location>
        <begin position="397"/>
        <end position="417"/>
    </location>
</feature>
<reference evidence="2 3" key="2">
    <citation type="journal article" date="2008" name="Int. J. Syst. Evol. Microbiol.">
        <title>Methanocella paludicola gen. nov., sp. nov., a methane-producing archaeon, the first isolate of the lineage 'Rice Cluster I', and proposal of the new archaeal order Methanocellales ord. nov.</title>
        <authorList>
            <person name="Sakai S."/>
            <person name="Imachi H."/>
            <person name="Hanada S."/>
            <person name="Ohashi A."/>
            <person name="Harada H."/>
            <person name="Kamagata Y."/>
        </authorList>
    </citation>
    <scope>NUCLEOTIDE SEQUENCE [LARGE SCALE GENOMIC DNA]</scope>
    <source>
        <strain evidence="3">DSM 17711 / JCM 13418 / NBRC 101707 / SANAE</strain>
    </source>
</reference>
<feature type="transmembrane region" description="Helical" evidence="1">
    <location>
        <begin position="429"/>
        <end position="448"/>
    </location>
</feature>
<dbReference type="KEGG" id="mpd:MCP_0891"/>
<keyword evidence="1" id="KW-0472">Membrane</keyword>
<feature type="transmembrane region" description="Helical" evidence="1">
    <location>
        <begin position="370"/>
        <end position="391"/>
    </location>
</feature>
<feature type="transmembrane region" description="Helical" evidence="1">
    <location>
        <begin position="138"/>
        <end position="158"/>
    </location>
</feature>